<dbReference type="CDD" id="cd00063">
    <property type="entry name" value="FN3"/>
    <property type="match status" value="1"/>
</dbReference>
<name>A0A9W6B703_9FLAO</name>
<keyword evidence="1 2" id="KW-0732">Signal</keyword>
<dbReference type="AlphaFoldDB" id="A0A9W6B703"/>
<organism evidence="4 5">
    <name type="scientific">Neptunitalea chrysea</name>
    <dbReference type="NCBI Taxonomy" id="1647581"/>
    <lineage>
        <taxon>Bacteria</taxon>
        <taxon>Pseudomonadati</taxon>
        <taxon>Bacteroidota</taxon>
        <taxon>Flavobacteriia</taxon>
        <taxon>Flavobacteriales</taxon>
        <taxon>Flavobacteriaceae</taxon>
        <taxon>Neptunitalea</taxon>
    </lineage>
</organism>
<comment type="caution">
    <text evidence="4">The sequence shown here is derived from an EMBL/GenBank/DDBJ whole genome shotgun (WGS) entry which is preliminary data.</text>
</comment>
<dbReference type="Pfam" id="PF23759">
    <property type="entry name" value="GBD_T9SS_assoc"/>
    <property type="match status" value="5"/>
</dbReference>
<reference evidence="4" key="1">
    <citation type="submission" date="2022-07" db="EMBL/GenBank/DDBJ databases">
        <title>Taxonomy of Novel Oxalotrophic and Methylotrophic Bacteria.</title>
        <authorList>
            <person name="Sahin N."/>
            <person name="Tani A."/>
        </authorList>
    </citation>
    <scope>NUCLEOTIDE SEQUENCE</scope>
    <source>
        <strain evidence="4">AM327</strain>
    </source>
</reference>
<dbReference type="InterPro" id="IPR036116">
    <property type="entry name" value="FN3_sf"/>
</dbReference>
<gene>
    <name evidence="4" type="ORF">NBRC110019_09220</name>
</gene>
<dbReference type="InterPro" id="IPR013783">
    <property type="entry name" value="Ig-like_fold"/>
</dbReference>
<evidence type="ECO:0000256" key="1">
    <source>
        <dbReference type="ARBA" id="ARBA00022729"/>
    </source>
</evidence>
<dbReference type="InterPro" id="IPR026444">
    <property type="entry name" value="Secre_tail"/>
</dbReference>
<dbReference type="PROSITE" id="PS50853">
    <property type="entry name" value="FN3"/>
    <property type="match status" value="1"/>
</dbReference>
<evidence type="ECO:0000259" key="3">
    <source>
        <dbReference type="PROSITE" id="PS50853"/>
    </source>
</evidence>
<dbReference type="Gene3D" id="2.60.120.380">
    <property type="match status" value="1"/>
</dbReference>
<keyword evidence="5" id="KW-1185">Reference proteome</keyword>
<evidence type="ECO:0000313" key="4">
    <source>
        <dbReference type="EMBL" id="GLB51883.1"/>
    </source>
</evidence>
<dbReference type="NCBIfam" id="TIGR04183">
    <property type="entry name" value="Por_Secre_tail"/>
    <property type="match status" value="1"/>
</dbReference>
<sequence length="1108" mass="118516">MKKITTILLLLLCSLYGFSQGNDFSNPIVISSLPYTTNDNTANYGNTYVDSDSPCSTNYLSGDDVVYSFTPSIDGTFIFDLTNISDTYAGIIVLDGLIDDASTTCVSTLTNSNSTDDMSLHVPLTVGVTYYILISTWADPQSISYTLDVNELSCISAEATAAVVSPDCDDQLYYIDVDVTTLGNATGITDGTTTWPISGTGVTQIGPFATGTYATLNMVHSDALCDYELGTYSYFCPAMNDDCSDAIEITVNSDFNCGSTVSGTTVGATESAQDNSNAAGTANDDVWFYFTATNTEHRISLNNVTYVGGTYTSTDMVMAVYDGTTGCSSLTYFDDSDPDILDLTGLTVGNMYYVRVYSYYSDEQYNTFDICVGTPPVNNSCAGAESITIGTYGNCNSLLFDTNNASDSGVIGSCELYDYTENDLWFTFTTNATAGVTFEVISGTVSNLKAAIYDSCGGSEVYCQSNFTSGENVITVLQPNTTYLLQVWTDDYSAEAYEVCITDLPACPAPSYLGIDTITSTTAMLEWTENGSSLNWDIEWGTTGFTPTGTPNINDTADNPYLLEGLSASTDYDFYVRADCGMNDTDTSIWLGPYSFNTLAPPPSNDECDNPTALTVNADLECGVTTTGTTTAATTSAQDATDVSGTANDDVWFSFEATATNHLITLSNVTNVDGGWTTDMGMALYDATGGCNALTFLATSDPNQLYVGSLTIGDTYLVRVYSWYDGSNYIDFDICVGTPNNTTTQPNDDCDNAIALTVNADLNCGVTTAGSIEGATPSAQEDIITGIPNTDVWYSFVATTTSHKVSLSNVADVSGGATNINSSTSMGMAVYDTTGGCSALTLINDSDTDTLDVFGLTAGNTYYVRVYGWTTGIQYTTFDICVGTPPPPPANDECSGAISLTVENNISSLADATQISGTIISATDSGITAQAGTANDDVWYSFVATTNNITIDVTDDFDGVIEVFSGSCGSLTSIDYSDYSFSTYYPRIDRDDYVIGETYYIRVYYYYDDTPSSTDFTIAVWSPDALSNETFDNTGFTYYPNPVNGVLNLKANETIQNVAVYNLVGQQVLTITPEASTYEVNMSNLVTGTYFVNVTIGDKTKTVKIIKN</sequence>
<dbReference type="InterPro" id="IPR003961">
    <property type="entry name" value="FN3_dom"/>
</dbReference>
<evidence type="ECO:0000313" key="5">
    <source>
        <dbReference type="Proteomes" id="UP001143545"/>
    </source>
</evidence>
<dbReference type="SUPFAM" id="SSF49265">
    <property type="entry name" value="Fibronectin type III"/>
    <property type="match status" value="1"/>
</dbReference>
<dbReference type="EMBL" id="BRVP01000005">
    <property type="protein sequence ID" value="GLB51883.1"/>
    <property type="molecule type" value="Genomic_DNA"/>
</dbReference>
<dbReference type="InterPro" id="IPR056600">
    <property type="entry name" value="GBD_T9SS_assoc"/>
</dbReference>
<accession>A0A9W6B703</accession>
<dbReference type="RefSeq" id="WP_281752881.1">
    <property type="nucleotide sequence ID" value="NZ_BRVP01000005.1"/>
</dbReference>
<feature type="chain" id="PRO_5040835562" description="Fibronectin type-III domain-containing protein" evidence="2">
    <location>
        <begin position="20"/>
        <end position="1108"/>
    </location>
</feature>
<proteinExistence type="predicted"/>
<protein>
    <recommendedName>
        <fullName evidence="3">Fibronectin type-III domain-containing protein</fullName>
    </recommendedName>
</protein>
<dbReference type="Pfam" id="PF00041">
    <property type="entry name" value="fn3"/>
    <property type="match status" value="1"/>
</dbReference>
<dbReference type="Pfam" id="PF18962">
    <property type="entry name" value="Por_Secre_tail"/>
    <property type="match status" value="1"/>
</dbReference>
<feature type="signal peptide" evidence="2">
    <location>
        <begin position="1"/>
        <end position="19"/>
    </location>
</feature>
<dbReference type="Gene3D" id="2.60.40.10">
    <property type="entry name" value="Immunoglobulins"/>
    <property type="match status" value="1"/>
</dbReference>
<evidence type="ECO:0000256" key="2">
    <source>
        <dbReference type="SAM" id="SignalP"/>
    </source>
</evidence>
<feature type="domain" description="Fibronectin type-III" evidence="3">
    <location>
        <begin position="509"/>
        <end position="601"/>
    </location>
</feature>
<dbReference type="Proteomes" id="UP001143545">
    <property type="component" value="Unassembled WGS sequence"/>
</dbReference>